<gene>
    <name evidence="1" type="ORF">N300_03430</name>
</gene>
<proteinExistence type="predicted"/>
<evidence type="ECO:0000313" key="2">
    <source>
        <dbReference type="Proteomes" id="UP000054308"/>
    </source>
</evidence>
<dbReference type="AlphaFoldDB" id="A0A091IHQ6"/>
<keyword evidence="2" id="KW-1185">Reference proteome</keyword>
<dbReference type="Proteomes" id="UP000054308">
    <property type="component" value="Unassembled WGS sequence"/>
</dbReference>
<evidence type="ECO:0000313" key="1">
    <source>
        <dbReference type="EMBL" id="KFO99230.1"/>
    </source>
</evidence>
<dbReference type="EMBL" id="KL217815">
    <property type="protein sequence ID" value="KFO99230.1"/>
    <property type="molecule type" value="Genomic_DNA"/>
</dbReference>
<feature type="non-terminal residue" evidence="1">
    <location>
        <position position="50"/>
    </location>
</feature>
<sequence>QLSAVILGEQQKPNLISIKLASIPKNPNESRLQMEMAFSHFDTDFMRHFM</sequence>
<protein>
    <submittedName>
        <fullName evidence="1">Uncharacterized protein</fullName>
    </submittedName>
</protein>
<feature type="non-terminal residue" evidence="1">
    <location>
        <position position="1"/>
    </location>
</feature>
<reference evidence="1 2" key="1">
    <citation type="submission" date="2014-04" db="EMBL/GenBank/DDBJ databases">
        <title>Genome evolution of avian class.</title>
        <authorList>
            <person name="Zhang G."/>
            <person name="Li C."/>
        </authorList>
    </citation>
    <scope>NUCLEOTIDE SEQUENCE [LARGE SCALE GENOMIC DNA]</scope>
    <source>
        <strain evidence="1">BGI_N300</strain>
    </source>
</reference>
<organism evidence="1 2">
    <name type="scientific">Calypte anna</name>
    <name type="common">Anna's hummingbird</name>
    <name type="synonym">Archilochus anna</name>
    <dbReference type="NCBI Taxonomy" id="9244"/>
    <lineage>
        <taxon>Eukaryota</taxon>
        <taxon>Metazoa</taxon>
        <taxon>Chordata</taxon>
        <taxon>Craniata</taxon>
        <taxon>Vertebrata</taxon>
        <taxon>Euteleostomi</taxon>
        <taxon>Archelosauria</taxon>
        <taxon>Archosauria</taxon>
        <taxon>Dinosauria</taxon>
        <taxon>Saurischia</taxon>
        <taxon>Theropoda</taxon>
        <taxon>Coelurosauria</taxon>
        <taxon>Aves</taxon>
        <taxon>Neognathae</taxon>
        <taxon>Neoaves</taxon>
        <taxon>Strisores</taxon>
        <taxon>Apodiformes</taxon>
        <taxon>Trochilidae</taxon>
        <taxon>Calypte</taxon>
    </lineage>
</organism>
<name>A0A091IHQ6_CALAN</name>
<accession>A0A091IHQ6</accession>